<accession>A0A7J6PSL5</accession>
<dbReference type="EMBL" id="JABANM010034818">
    <property type="protein sequence ID" value="KAF4699012.1"/>
    <property type="molecule type" value="Genomic_DNA"/>
</dbReference>
<evidence type="ECO:0000313" key="2">
    <source>
        <dbReference type="Proteomes" id="UP000574390"/>
    </source>
</evidence>
<dbReference type="AlphaFoldDB" id="A0A7J6PSL5"/>
<dbReference type="SUPFAM" id="SSF51445">
    <property type="entry name" value="(Trans)glycosidases"/>
    <property type="match status" value="1"/>
</dbReference>
<evidence type="ECO:0000313" key="1">
    <source>
        <dbReference type="EMBL" id="KAF4699012.1"/>
    </source>
</evidence>
<sequence length="466" mass="51912">MARIANLPWNVVMAKITRRSRRLMVKKAIIIIIILTVIITASEQIVQWKRGSAIPIQWLVKFWEDRWRGSDLGGFCSYGWFIQSSSRTESYLSAPLLAEFMTITVRLLFASTLVSVVSSGGHTRSGSASATSTPPNRHLEYYHFVRLPWSFKAGCLCPPEGDYTWEGYFDRLFNMGVRNFILGGYAFDGNKIVLDPNSHQSVKNPKPHRPWSKSGFMALKKRVEAKGGKILAHLGEPTLCTDSKDFKFDKNLLLDSVTNFTEHFPVDGFRVEYEECALSNGPHPIGDIFKAIKELHMISALSFLPGYITHTSLTVQKSGLAGAADLNFLIADLFLVKEVPLFNTDSYVEEAVSKTIKAGIDPGSLVLTVPTEGATIETFAASGQAYYGYSELIYDLGADPKGQAGQIVDSYGKDYFYYSQPRAISKIGLAKHYKLHGMSLYNSHSGYQDLLPWDEDSLCYALVTSL</sequence>
<name>A0A7J6PSL5_PEROL</name>
<reference evidence="1 2" key="1">
    <citation type="submission" date="2020-04" db="EMBL/GenBank/DDBJ databases">
        <title>Perkinsus olseni comparative genomics.</title>
        <authorList>
            <person name="Bogema D.R."/>
        </authorList>
    </citation>
    <scope>NUCLEOTIDE SEQUENCE [LARGE SCALE GENOMIC DNA]</scope>
    <source>
        <strain evidence="1">ATCC PRA-205</strain>
    </source>
</reference>
<dbReference type="InterPro" id="IPR017853">
    <property type="entry name" value="GH"/>
</dbReference>
<protein>
    <recommendedName>
        <fullName evidence="3">Chitinase</fullName>
    </recommendedName>
</protein>
<comment type="caution">
    <text evidence="1">The sequence shown here is derived from an EMBL/GenBank/DDBJ whole genome shotgun (WGS) entry which is preliminary data.</text>
</comment>
<proteinExistence type="predicted"/>
<gene>
    <name evidence="1" type="ORF">FOZ62_021191</name>
</gene>
<dbReference type="Proteomes" id="UP000574390">
    <property type="component" value="Unassembled WGS sequence"/>
</dbReference>
<organism evidence="1 2">
    <name type="scientific">Perkinsus olseni</name>
    <name type="common">Perkinsus atlanticus</name>
    <dbReference type="NCBI Taxonomy" id="32597"/>
    <lineage>
        <taxon>Eukaryota</taxon>
        <taxon>Sar</taxon>
        <taxon>Alveolata</taxon>
        <taxon>Perkinsozoa</taxon>
        <taxon>Perkinsea</taxon>
        <taxon>Perkinsida</taxon>
        <taxon>Perkinsidae</taxon>
        <taxon>Perkinsus</taxon>
    </lineage>
</organism>
<evidence type="ECO:0008006" key="3">
    <source>
        <dbReference type="Google" id="ProtNLM"/>
    </source>
</evidence>